<protein>
    <submittedName>
        <fullName evidence="2">Uncharacterized protein</fullName>
    </submittedName>
</protein>
<feature type="compositionally biased region" description="Basic and acidic residues" evidence="1">
    <location>
        <begin position="283"/>
        <end position="296"/>
    </location>
</feature>
<evidence type="ECO:0000313" key="3">
    <source>
        <dbReference type="Proteomes" id="UP001305779"/>
    </source>
</evidence>
<reference evidence="2 3" key="1">
    <citation type="journal article" date="2023" name="G3 (Bethesda)">
        <title>A chromosome-level genome assembly of Zasmidium syzygii isolated from banana leaves.</title>
        <authorList>
            <person name="van Westerhoven A.C."/>
            <person name="Mehrabi R."/>
            <person name="Talebi R."/>
            <person name="Steentjes M.B.F."/>
            <person name="Corcolon B."/>
            <person name="Chong P.A."/>
            <person name="Kema G.H.J."/>
            <person name="Seidl M.F."/>
        </authorList>
    </citation>
    <scope>NUCLEOTIDE SEQUENCE [LARGE SCALE GENOMIC DNA]</scope>
    <source>
        <strain evidence="2 3">P124</strain>
    </source>
</reference>
<feature type="region of interest" description="Disordered" evidence="1">
    <location>
        <begin position="283"/>
        <end position="303"/>
    </location>
</feature>
<comment type="caution">
    <text evidence="2">The sequence shown here is derived from an EMBL/GenBank/DDBJ whole genome shotgun (WGS) entry which is preliminary data.</text>
</comment>
<dbReference type="Proteomes" id="UP001305779">
    <property type="component" value="Unassembled WGS sequence"/>
</dbReference>
<gene>
    <name evidence="2" type="ORF">PRZ48_009578</name>
</gene>
<evidence type="ECO:0000313" key="2">
    <source>
        <dbReference type="EMBL" id="KAK4499066.1"/>
    </source>
</evidence>
<proteinExistence type="predicted"/>
<evidence type="ECO:0000256" key="1">
    <source>
        <dbReference type="SAM" id="MobiDB-lite"/>
    </source>
</evidence>
<sequence>MAKTFPFFRLPRELRDRIYAEVGGAYPRYDIECPAKEGVIVDPNDDYEEDVKAYPCTPRKDMLRVCRAFKAEYEMEIRRRATLSVTAHEDDVFPFPPKKLIKGGRAHRCFRSIPHLEIELPGGSKPFLEVYEQVLAAFLPFMDNLKTITYAFTFRVPATKRDDGASAPSVLKTILDKDGPLWSSGKLNVPITNRIYIKSFQFCLSEHFGSTALASSRYPSFQEYVNEGMVRSTIQGQRFNQITYSATPSADDGQFWGLDLEVHGPTPAIDFADVARVEEGEYHDHYDSDDHDHDYGYDYDSDDREDYDFVAASDDVPPYDIRFEQVENDESEGWGT</sequence>
<dbReference type="EMBL" id="JAXOVC010000007">
    <property type="protein sequence ID" value="KAK4499066.1"/>
    <property type="molecule type" value="Genomic_DNA"/>
</dbReference>
<organism evidence="2 3">
    <name type="scientific">Zasmidium cellare</name>
    <name type="common">Wine cellar mold</name>
    <name type="synonym">Racodium cellare</name>
    <dbReference type="NCBI Taxonomy" id="395010"/>
    <lineage>
        <taxon>Eukaryota</taxon>
        <taxon>Fungi</taxon>
        <taxon>Dikarya</taxon>
        <taxon>Ascomycota</taxon>
        <taxon>Pezizomycotina</taxon>
        <taxon>Dothideomycetes</taxon>
        <taxon>Dothideomycetidae</taxon>
        <taxon>Mycosphaerellales</taxon>
        <taxon>Mycosphaerellaceae</taxon>
        <taxon>Zasmidium</taxon>
    </lineage>
</organism>
<keyword evidence="3" id="KW-1185">Reference proteome</keyword>
<accession>A0ABR0EC36</accession>
<name>A0ABR0EC36_ZASCE</name>